<dbReference type="AlphaFoldDB" id="A0A6G1HVE2"/>
<gene>
    <name evidence="2" type="ORF">EJ06DRAFT_522057</name>
</gene>
<protein>
    <submittedName>
        <fullName evidence="2">Uncharacterized protein</fullName>
    </submittedName>
</protein>
<feature type="region of interest" description="Disordered" evidence="1">
    <location>
        <begin position="53"/>
        <end position="72"/>
    </location>
</feature>
<proteinExistence type="predicted"/>
<dbReference type="Proteomes" id="UP000799640">
    <property type="component" value="Unassembled WGS sequence"/>
</dbReference>
<evidence type="ECO:0000313" key="2">
    <source>
        <dbReference type="EMBL" id="KAF2399807.1"/>
    </source>
</evidence>
<keyword evidence="3" id="KW-1185">Reference proteome</keyword>
<evidence type="ECO:0000313" key="3">
    <source>
        <dbReference type="Proteomes" id="UP000799640"/>
    </source>
</evidence>
<sequence length="249" mass="27560">MSLPPASLLALALLDISYYGQLRKSFRLPESRSHIRDNAESDVKGDVSDVVESGEDLGDEFPRPTKRKPSDVVKNEEDVELKIEFSRPAEHKLGGSTSSEIFLKVCLSAAEEYKMRIELANRILVGRVLAFTAAFEDAIGASHPEGLVDKKRFLGVHEVEEIRTCNAKILGNIERFVVLVNAISGNEMLPLVSPISLPDVAEVRTVLMGMIEDPPRLMAAAQEAEEQYRVHLGAKDIEPHIKMLSSIQE</sequence>
<reference evidence="2" key="1">
    <citation type="journal article" date="2020" name="Stud. Mycol.">
        <title>101 Dothideomycetes genomes: a test case for predicting lifestyles and emergence of pathogens.</title>
        <authorList>
            <person name="Haridas S."/>
            <person name="Albert R."/>
            <person name="Binder M."/>
            <person name="Bloem J."/>
            <person name="Labutti K."/>
            <person name="Salamov A."/>
            <person name="Andreopoulos B."/>
            <person name="Baker S."/>
            <person name="Barry K."/>
            <person name="Bills G."/>
            <person name="Bluhm B."/>
            <person name="Cannon C."/>
            <person name="Castanera R."/>
            <person name="Culley D."/>
            <person name="Daum C."/>
            <person name="Ezra D."/>
            <person name="Gonzalez J."/>
            <person name="Henrissat B."/>
            <person name="Kuo A."/>
            <person name="Liang C."/>
            <person name="Lipzen A."/>
            <person name="Lutzoni F."/>
            <person name="Magnuson J."/>
            <person name="Mondo S."/>
            <person name="Nolan M."/>
            <person name="Ohm R."/>
            <person name="Pangilinan J."/>
            <person name="Park H.-J."/>
            <person name="Ramirez L."/>
            <person name="Alfaro M."/>
            <person name="Sun H."/>
            <person name="Tritt A."/>
            <person name="Yoshinaga Y."/>
            <person name="Zwiers L.-H."/>
            <person name="Turgeon B."/>
            <person name="Goodwin S."/>
            <person name="Spatafora J."/>
            <person name="Crous P."/>
            <person name="Grigoriev I."/>
        </authorList>
    </citation>
    <scope>NUCLEOTIDE SEQUENCE</scope>
    <source>
        <strain evidence="2">CBS 262.69</strain>
    </source>
</reference>
<dbReference type="EMBL" id="ML996696">
    <property type="protein sequence ID" value="KAF2399807.1"/>
    <property type="molecule type" value="Genomic_DNA"/>
</dbReference>
<organism evidence="2 3">
    <name type="scientific">Trichodelitschia bisporula</name>
    <dbReference type="NCBI Taxonomy" id="703511"/>
    <lineage>
        <taxon>Eukaryota</taxon>
        <taxon>Fungi</taxon>
        <taxon>Dikarya</taxon>
        <taxon>Ascomycota</taxon>
        <taxon>Pezizomycotina</taxon>
        <taxon>Dothideomycetes</taxon>
        <taxon>Dothideomycetes incertae sedis</taxon>
        <taxon>Phaeotrichales</taxon>
        <taxon>Phaeotrichaceae</taxon>
        <taxon>Trichodelitschia</taxon>
    </lineage>
</organism>
<accession>A0A6G1HVE2</accession>
<evidence type="ECO:0000256" key="1">
    <source>
        <dbReference type="SAM" id="MobiDB-lite"/>
    </source>
</evidence>
<name>A0A6G1HVE2_9PEZI</name>
<feature type="compositionally biased region" description="Basic and acidic residues" evidence="1">
    <location>
        <begin position="60"/>
        <end position="72"/>
    </location>
</feature>